<evidence type="ECO:0000256" key="3">
    <source>
        <dbReference type="ARBA" id="ARBA00022525"/>
    </source>
</evidence>
<name>A0A5J5EGM3_9PEZI</name>
<feature type="signal peptide" evidence="6">
    <location>
        <begin position="1"/>
        <end position="16"/>
    </location>
</feature>
<keyword evidence="3" id="KW-0964">Secreted</keyword>
<keyword evidence="5" id="KW-0325">Glycoprotein</keyword>
<proteinExistence type="inferred from homology"/>
<keyword evidence="4 6" id="KW-0732">Signal</keyword>
<feature type="chain" id="PRO_5023823998" description="Gamma interferon inducible lysosomal thiol reductase-domain-containing protein" evidence="6">
    <location>
        <begin position="17"/>
        <end position="236"/>
    </location>
</feature>
<dbReference type="InParanoid" id="A0A5J5EGM3"/>
<evidence type="ECO:0008006" key="9">
    <source>
        <dbReference type="Google" id="ProtNLM"/>
    </source>
</evidence>
<dbReference type="GO" id="GO:0005576">
    <property type="term" value="C:extracellular region"/>
    <property type="evidence" value="ECO:0007669"/>
    <property type="project" value="UniProtKB-SubCell"/>
</dbReference>
<dbReference type="PANTHER" id="PTHR13234:SF8">
    <property type="entry name" value="GAMMA-INTERFERON-INDUCIBLE LYSOSOMAL THIOL REDUCTASE"/>
    <property type="match status" value="1"/>
</dbReference>
<dbReference type="EMBL" id="VXIS01000357">
    <property type="protein sequence ID" value="KAA8894203.1"/>
    <property type="molecule type" value="Genomic_DNA"/>
</dbReference>
<sequence length="236" mass="26102">MKPHHVLLSLLPLTLAAPKVPLEIHIMSQCPDAVDCVHDLLSPALPSISNITSFTLSFIGTATSVGVACKHGPTECLGNMLHLCGAALSSPPSPPPVERYWGFTECLLQDYGRRVGQKAFVKNCAERHGSGWGFDEVNRCVSSEDEDGGFELLRKSVERSRSAGVSTSCTVRLQEEVVCVRDGGVWRECAMGHRPEDLVRAVRERWEKMVDEEERLELREQAPGLRQEGREVLLEL</sequence>
<dbReference type="OrthoDB" id="958254at2759"/>
<evidence type="ECO:0000313" key="8">
    <source>
        <dbReference type="Proteomes" id="UP000326924"/>
    </source>
</evidence>
<protein>
    <recommendedName>
        <fullName evidence="9">Gamma interferon inducible lysosomal thiol reductase-domain-containing protein</fullName>
    </recommendedName>
</protein>
<evidence type="ECO:0000256" key="4">
    <source>
        <dbReference type="ARBA" id="ARBA00022729"/>
    </source>
</evidence>
<evidence type="ECO:0000256" key="1">
    <source>
        <dbReference type="ARBA" id="ARBA00004613"/>
    </source>
</evidence>
<dbReference type="InterPro" id="IPR004911">
    <property type="entry name" value="Interferon-induced_GILT"/>
</dbReference>
<comment type="caution">
    <text evidence="7">The sequence shown here is derived from an EMBL/GenBank/DDBJ whole genome shotgun (WGS) entry which is preliminary data.</text>
</comment>
<dbReference type="Proteomes" id="UP000326924">
    <property type="component" value="Unassembled WGS sequence"/>
</dbReference>
<organism evidence="7 8">
    <name type="scientific">Sphaerosporella brunnea</name>
    <dbReference type="NCBI Taxonomy" id="1250544"/>
    <lineage>
        <taxon>Eukaryota</taxon>
        <taxon>Fungi</taxon>
        <taxon>Dikarya</taxon>
        <taxon>Ascomycota</taxon>
        <taxon>Pezizomycotina</taxon>
        <taxon>Pezizomycetes</taxon>
        <taxon>Pezizales</taxon>
        <taxon>Pyronemataceae</taxon>
        <taxon>Sphaerosporella</taxon>
    </lineage>
</organism>
<gene>
    <name evidence="7" type="ORF">FN846DRAFT_975351</name>
</gene>
<reference evidence="7 8" key="1">
    <citation type="submission" date="2019-09" db="EMBL/GenBank/DDBJ databases">
        <title>Draft genome of the ectomycorrhizal ascomycete Sphaerosporella brunnea.</title>
        <authorList>
            <consortium name="DOE Joint Genome Institute"/>
            <person name="Benucci G.M."/>
            <person name="Marozzi G."/>
            <person name="Antonielli L."/>
            <person name="Sanchez S."/>
            <person name="Marco P."/>
            <person name="Wang X."/>
            <person name="Falini L.B."/>
            <person name="Barry K."/>
            <person name="Haridas S."/>
            <person name="Lipzen A."/>
            <person name="Labutti K."/>
            <person name="Grigoriev I.V."/>
            <person name="Murat C."/>
            <person name="Martin F."/>
            <person name="Albertini E."/>
            <person name="Donnini D."/>
            <person name="Bonito G."/>
        </authorList>
    </citation>
    <scope>NUCLEOTIDE SEQUENCE [LARGE SCALE GENOMIC DNA]</scope>
    <source>
        <strain evidence="7 8">Sb_GMNB300</strain>
    </source>
</reference>
<evidence type="ECO:0000256" key="5">
    <source>
        <dbReference type="ARBA" id="ARBA00023180"/>
    </source>
</evidence>
<evidence type="ECO:0000256" key="2">
    <source>
        <dbReference type="ARBA" id="ARBA00005679"/>
    </source>
</evidence>
<accession>A0A5J5EGM3</accession>
<dbReference type="GO" id="GO:0016671">
    <property type="term" value="F:oxidoreductase activity, acting on a sulfur group of donors, disulfide as acceptor"/>
    <property type="evidence" value="ECO:0007669"/>
    <property type="project" value="InterPro"/>
</dbReference>
<dbReference type="PANTHER" id="PTHR13234">
    <property type="entry name" value="GAMMA-INTERFERON INDUCIBLE LYSOSOMAL THIOL REDUCTASE GILT"/>
    <property type="match status" value="1"/>
</dbReference>
<evidence type="ECO:0000256" key="6">
    <source>
        <dbReference type="SAM" id="SignalP"/>
    </source>
</evidence>
<comment type="subcellular location">
    <subcellularLocation>
        <location evidence="1">Secreted</location>
    </subcellularLocation>
</comment>
<dbReference type="AlphaFoldDB" id="A0A5J5EGM3"/>
<keyword evidence="8" id="KW-1185">Reference proteome</keyword>
<comment type="similarity">
    <text evidence="2">Belongs to the GILT family.</text>
</comment>
<evidence type="ECO:0000313" key="7">
    <source>
        <dbReference type="EMBL" id="KAA8894203.1"/>
    </source>
</evidence>
<dbReference type="Pfam" id="PF03227">
    <property type="entry name" value="GILT"/>
    <property type="match status" value="1"/>
</dbReference>